<gene>
    <name evidence="5" type="primary">106668589</name>
</gene>
<proteinExistence type="inferred from homology"/>
<organism evidence="5 6">
    <name type="scientific">Cimex lectularius</name>
    <name type="common">Bed bug</name>
    <name type="synonym">Acanthia lectularia</name>
    <dbReference type="NCBI Taxonomy" id="79782"/>
    <lineage>
        <taxon>Eukaryota</taxon>
        <taxon>Metazoa</taxon>
        <taxon>Ecdysozoa</taxon>
        <taxon>Arthropoda</taxon>
        <taxon>Hexapoda</taxon>
        <taxon>Insecta</taxon>
        <taxon>Pterygota</taxon>
        <taxon>Neoptera</taxon>
        <taxon>Paraneoptera</taxon>
        <taxon>Hemiptera</taxon>
        <taxon>Heteroptera</taxon>
        <taxon>Panheteroptera</taxon>
        <taxon>Cimicomorpha</taxon>
        <taxon>Cimicidae</taxon>
        <taxon>Cimex</taxon>
    </lineage>
</organism>
<evidence type="ECO:0000313" key="5">
    <source>
        <dbReference type="EnsemblMetazoa" id="XP_014252971.1"/>
    </source>
</evidence>
<evidence type="ECO:0000256" key="3">
    <source>
        <dbReference type="SAM" id="SignalP"/>
    </source>
</evidence>
<accession>A0A8I6TIU6</accession>
<name>A0A8I6TIU6_CIMLE</name>
<dbReference type="InterPro" id="IPR018114">
    <property type="entry name" value="TRYPSIN_HIS"/>
</dbReference>
<dbReference type="AlphaFoldDB" id="A0A8I6TIU6"/>
<keyword evidence="6" id="KW-1185">Reference proteome</keyword>
<dbReference type="EnsemblMetazoa" id="XM_014397485.1">
    <property type="protein sequence ID" value="XP_014252971.1"/>
    <property type="gene ID" value="LOC106668589"/>
</dbReference>
<sequence length="319" mass="35913">MNFIFVTSVLFIIVVSVTSIMQNRTDKFVSLCVQLLQRKPKMKFNFGDPTEHSWLIVLMRNISFLCSGALISSTHAISAAHCCATDKNRKTKAVVANLKVWVGVHNRLNFHSKYTVGYNVESCSFHYINQGFSINHLYGLALIKTKKRIEFNFIVAPICLPTKNCQTDISSCIDLKKYDVNSYGWGADRNIRLETPGLFPKSEPVWYLDKDKCKHKHFTKHSLIYYECVVGLNSKKTCLGLSGTPVIAVDKATKKTVLLGIIAAGPVCFHHVNIYKAYVISVGALDHHLLPEETNDIKAKHDTQSEICTRSISKNITKQ</sequence>
<dbReference type="InterPro" id="IPR043504">
    <property type="entry name" value="Peptidase_S1_PA_chymotrypsin"/>
</dbReference>
<dbReference type="PROSITE" id="PS50240">
    <property type="entry name" value="TRYPSIN_DOM"/>
    <property type="match status" value="1"/>
</dbReference>
<protein>
    <recommendedName>
        <fullName evidence="4">Peptidase S1 domain-containing protein</fullName>
    </recommendedName>
</protein>
<evidence type="ECO:0000256" key="2">
    <source>
        <dbReference type="ARBA" id="ARBA00024195"/>
    </source>
</evidence>
<dbReference type="Gene3D" id="2.40.10.10">
    <property type="entry name" value="Trypsin-like serine proteases"/>
    <property type="match status" value="2"/>
</dbReference>
<dbReference type="OrthoDB" id="6127264at2759"/>
<evidence type="ECO:0000313" key="6">
    <source>
        <dbReference type="Proteomes" id="UP000494040"/>
    </source>
</evidence>
<dbReference type="InterPro" id="IPR001254">
    <property type="entry name" value="Trypsin_dom"/>
</dbReference>
<dbReference type="KEGG" id="clec:106668589"/>
<dbReference type="PANTHER" id="PTHR24256">
    <property type="entry name" value="TRYPTASE-RELATED"/>
    <property type="match status" value="1"/>
</dbReference>
<reference evidence="5" key="1">
    <citation type="submission" date="2022-01" db="UniProtKB">
        <authorList>
            <consortium name="EnsemblMetazoa"/>
        </authorList>
    </citation>
    <scope>IDENTIFICATION</scope>
</reference>
<feature type="domain" description="Peptidase S1" evidence="4">
    <location>
        <begin position="44"/>
        <end position="284"/>
    </location>
</feature>
<feature type="chain" id="PRO_5035199659" description="Peptidase S1 domain-containing protein" evidence="3">
    <location>
        <begin position="20"/>
        <end position="319"/>
    </location>
</feature>
<dbReference type="PROSITE" id="PS00134">
    <property type="entry name" value="TRYPSIN_HIS"/>
    <property type="match status" value="1"/>
</dbReference>
<dbReference type="GO" id="GO:0004252">
    <property type="term" value="F:serine-type endopeptidase activity"/>
    <property type="evidence" value="ECO:0007669"/>
    <property type="project" value="InterPro"/>
</dbReference>
<keyword evidence="1" id="KW-1015">Disulfide bond</keyword>
<keyword evidence="3" id="KW-0732">Signal</keyword>
<dbReference type="InterPro" id="IPR051487">
    <property type="entry name" value="Ser/Thr_Proteases_Immune/Dev"/>
</dbReference>
<evidence type="ECO:0000259" key="4">
    <source>
        <dbReference type="PROSITE" id="PS50240"/>
    </source>
</evidence>
<dbReference type="GO" id="GO:0006508">
    <property type="term" value="P:proteolysis"/>
    <property type="evidence" value="ECO:0007669"/>
    <property type="project" value="InterPro"/>
</dbReference>
<feature type="signal peptide" evidence="3">
    <location>
        <begin position="1"/>
        <end position="19"/>
    </location>
</feature>
<dbReference type="InterPro" id="IPR009003">
    <property type="entry name" value="Peptidase_S1_PA"/>
</dbReference>
<dbReference type="Pfam" id="PF00089">
    <property type="entry name" value="Trypsin"/>
    <property type="match status" value="1"/>
</dbReference>
<evidence type="ECO:0000256" key="1">
    <source>
        <dbReference type="ARBA" id="ARBA00023157"/>
    </source>
</evidence>
<comment type="similarity">
    <text evidence="2">Belongs to the peptidase S1 family. CLIP subfamily.</text>
</comment>
<dbReference type="Proteomes" id="UP000494040">
    <property type="component" value="Unassembled WGS sequence"/>
</dbReference>
<dbReference type="SUPFAM" id="SSF50494">
    <property type="entry name" value="Trypsin-like serine proteases"/>
    <property type="match status" value="1"/>
</dbReference>
<dbReference type="SMART" id="SM00020">
    <property type="entry name" value="Tryp_SPc"/>
    <property type="match status" value="1"/>
</dbReference>